<protein>
    <submittedName>
        <fullName evidence="1">Short chain dehydrogenase</fullName>
    </submittedName>
</protein>
<dbReference type="OrthoDB" id="597510at2"/>
<accession>A0A1T5GIW1</accession>
<dbReference type="InterPro" id="IPR051468">
    <property type="entry name" value="Fungal_SecMetab_SDRs"/>
</dbReference>
<dbReference type="PANTHER" id="PTHR43544:SF2">
    <property type="entry name" value="OXIDOREDUCTASE"/>
    <property type="match status" value="1"/>
</dbReference>
<keyword evidence="2" id="KW-1185">Reference proteome</keyword>
<evidence type="ECO:0000313" key="2">
    <source>
        <dbReference type="Proteomes" id="UP000190150"/>
    </source>
</evidence>
<dbReference type="PRINTS" id="PR00081">
    <property type="entry name" value="GDHRDH"/>
</dbReference>
<dbReference type="AlphaFoldDB" id="A0A1T5GIW1"/>
<dbReference type="PANTHER" id="PTHR43544">
    <property type="entry name" value="SHORT-CHAIN DEHYDROGENASE/REDUCTASE"/>
    <property type="match status" value="1"/>
</dbReference>
<reference evidence="2" key="1">
    <citation type="submission" date="2017-02" db="EMBL/GenBank/DDBJ databases">
        <authorList>
            <person name="Varghese N."/>
            <person name="Submissions S."/>
        </authorList>
    </citation>
    <scope>NUCLEOTIDE SEQUENCE [LARGE SCALE GENOMIC DNA]</scope>
    <source>
        <strain evidence="2">DSM 24091</strain>
    </source>
</reference>
<name>A0A1T5GIW1_9SPHI</name>
<proteinExistence type="predicted"/>
<dbReference type="CDD" id="cd05233">
    <property type="entry name" value="SDR_c"/>
    <property type="match status" value="1"/>
</dbReference>
<organism evidence="1 2">
    <name type="scientific">Sphingobacterium nematocida</name>
    <dbReference type="NCBI Taxonomy" id="1513896"/>
    <lineage>
        <taxon>Bacteria</taxon>
        <taxon>Pseudomonadati</taxon>
        <taxon>Bacteroidota</taxon>
        <taxon>Sphingobacteriia</taxon>
        <taxon>Sphingobacteriales</taxon>
        <taxon>Sphingobacteriaceae</taxon>
        <taxon>Sphingobacterium</taxon>
    </lineage>
</organism>
<sequence length="454" mass="51510">MSDNSPKFTSEEWKACIKVLDALKDNPFDNPDNQLFAGLVTKVFKNARKLNRQTSHITKKSEDLENIKGSTISRNALQGQTHYSEGAFEEQSYAQLNIPKNCYVCNTSYSQQHSFYNRLCPTCAEFNYSYRFIDVDLTGRTAIITGGRVKVGFSTALKLLRSGAKLILTSRFPALALAQFQDEADYADWKDRLTVYGLDLRDLKAVERFVDYFTQHHDSLDILINNAAQTIKYPDSYYQPILQAEEQAIKRIDKSIPLQLNTTLHSYQVEEIMYSPEERAEVALTRFGQPIDHREKTSWNSLLDEVSLYELLEVNLINHISPYLLVKAFKPLMKNSTFNDRYIINVTSSEGIFSHSSKTVFHPHTNMTKAALNMMTLTSGEEFAEDGIYMSAVDVGWISTGAIESLRQKQFGVGYIPPLDSVDGAARILHPISEGIQGGPYYAVLLKNYKIHAW</sequence>
<dbReference type="SUPFAM" id="SSF51735">
    <property type="entry name" value="NAD(P)-binding Rossmann-fold domains"/>
    <property type="match status" value="1"/>
</dbReference>
<dbReference type="InterPro" id="IPR002347">
    <property type="entry name" value="SDR_fam"/>
</dbReference>
<dbReference type="STRING" id="1513896.SAMN05660841_04118"/>
<dbReference type="GO" id="GO:0005737">
    <property type="term" value="C:cytoplasm"/>
    <property type="evidence" value="ECO:0007669"/>
    <property type="project" value="TreeGrafter"/>
</dbReference>
<dbReference type="GO" id="GO:0016491">
    <property type="term" value="F:oxidoreductase activity"/>
    <property type="evidence" value="ECO:0007669"/>
    <property type="project" value="TreeGrafter"/>
</dbReference>
<dbReference type="RefSeq" id="WP_079645751.1">
    <property type="nucleotide sequence ID" value="NZ_FUZF01000026.1"/>
</dbReference>
<evidence type="ECO:0000313" key="1">
    <source>
        <dbReference type="EMBL" id="SKC08382.1"/>
    </source>
</evidence>
<dbReference type="Pfam" id="PF00106">
    <property type="entry name" value="adh_short"/>
    <property type="match status" value="1"/>
</dbReference>
<dbReference type="Proteomes" id="UP000190150">
    <property type="component" value="Unassembled WGS sequence"/>
</dbReference>
<gene>
    <name evidence="1" type="ORF">SAMN05660841_04118</name>
</gene>
<dbReference type="Pfam" id="PF13561">
    <property type="entry name" value="adh_short_C2"/>
    <property type="match status" value="1"/>
</dbReference>
<dbReference type="EMBL" id="FUZF01000026">
    <property type="protein sequence ID" value="SKC08382.1"/>
    <property type="molecule type" value="Genomic_DNA"/>
</dbReference>
<dbReference type="InterPro" id="IPR036291">
    <property type="entry name" value="NAD(P)-bd_dom_sf"/>
</dbReference>
<dbReference type="Gene3D" id="3.40.50.720">
    <property type="entry name" value="NAD(P)-binding Rossmann-like Domain"/>
    <property type="match status" value="1"/>
</dbReference>